<organism evidence="1 2">
    <name type="scientific">Anoxybacteroides tepidamans</name>
    <dbReference type="NCBI Taxonomy" id="265948"/>
    <lineage>
        <taxon>Bacteria</taxon>
        <taxon>Bacillati</taxon>
        <taxon>Bacillota</taxon>
        <taxon>Bacilli</taxon>
        <taxon>Bacillales</taxon>
        <taxon>Anoxybacillaceae</taxon>
        <taxon>Anoxybacteroides</taxon>
    </lineage>
</organism>
<keyword evidence="1" id="KW-0418">Kinase</keyword>
<gene>
    <name evidence="1" type="ORF">HNQ34_002826</name>
</gene>
<keyword evidence="2" id="KW-1185">Reference proteome</keyword>
<keyword evidence="1" id="KW-0808">Transferase</keyword>
<dbReference type="Proteomes" id="UP000520011">
    <property type="component" value="Unassembled WGS sequence"/>
</dbReference>
<dbReference type="AlphaFoldDB" id="A0A7W8MXK4"/>
<evidence type="ECO:0000313" key="1">
    <source>
        <dbReference type="EMBL" id="MBB5325725.1"/>
    </source>
</evidence>
<name>A0A7W8MXK4_9BACL</name>
<protein>
    <submittedName>
        <fullName evidence="1">Putative NBD/HSP70 family sugar kinase</fullName>
    </submittedName>
</protein>
<accession>A0A7W8MXK4</accession>
<dbReference type="Gene3D" id="3.30.420.40">
    <property type="match status" value="1"/>
</dbReference>
<reference evidence="1 2" key="1">
    <citation type="submission" date="2020-08" db="EMBL/GenBank/DDBJ databases">
        <title>Genomic Encyclopedia of Type Strains, Phase IV (KMG-IV): sequencing the most valuable type-strain genomes for metagenomic binning, comparative biology and taxonomic classification.</title>
        <authorList>
            <person name="Goeker M."/>
        </authorList>
    </citation>
    <scope>NUCLEOTIDE SEQUENCE [LARGE SCALE GENOMIC DNA]</scope>
    <source>
        <strain evidence="1 2">DSM 16325</strain>
    </source>
</reference>
<dbReference type="EMBL" id="JACHEP010000020">
    <property type="protein sequence ID" value="MBB5325725.1"/>
    <property type="molecule type" value="Genomic_DNA"/>
</dbReference>
<comment type="caution">
    <text evidence="1">The sequence shown here is derived from an EMBL/GenBank/DDBJ whole genome shotgun (WGS) entry which is preliminary data.</text>
</comment>
<dbReference type="GO" id="GO:0016301">
    <property type="term" value="F:kinase activity"/>
    <property type="evidence" value="ECO:0007669"/>
    <property type="project" value="UniProtKB-KW"/>
</dbReference>
<dbReference type="RefSeq" id="WP_246364204.1">
    <property type="nucleotide sequence ID" value="NZ_JACHEP010000020.1"/>
</dbReference>
<sequence length="48" mass="5309">MKSGDIILQPLKEKVKEFVYPSLRDSIQIERAALDQKAGLIGAGLLVR</sequence>
<dbReference type="InterPro" id="IPR043129">
    <property type="entry name" value="ATPase_NBD"/>
</dbReference>
<dbReference type="SUPFAM" id="SSF53067">
    <property type="entry name" value="Actin-like ATPase domain"/>
    <property type="match status" value="1"/>
</dbReference>
<evidence type="ECO:0000313" key="2">
    <source>
        <dbReference type="Proteomes" id="UP000520011"/>
    </source>
</evidence>
<proteinExistence type="predicted"/>